<dbReference type="PhylomeDB" id="A0A0G4FF81"/>
<dbReference type="InterPro" id="IPR000719">
    <property type="entry name" value="Prot_kinase_dom"/>
</dbReference>
<keyword evidence="2" id="KW-0067">ATP-binding</keyword>
<dbReference type="GO" id="GO:0004672">
    <property type="term" value="F:protein kinase activity"/>
    <property type="evidence" value="ECO:0007669"/>
    <property type="project" value="InterPro"/>
</dbReference>
<evidence type="ECO:0000256" key="1">
    <source>
        <dbReference type="ARBA" id="ARBA00022741"/>
    </source>
</evidence>
<evidence type="ECO:0000256" key="3">
    <source>
        <dbReference type="SAM" id="MobiDB-lite"/>
    </source>
</evidence>
<feature type="region of interest" description="Disordered" evidence="3">
    <location>
        <begin position="1"/>
        <end position="28"/>
    </location>
</feature>
<evidence type="ECO:0000313" key="5">
    <source>
        <dbReference type="EMBL" id="CEM11855.1"/>
    </source>
</evidence>
<reference evidence="5" key="1">
    <citation type="submission" date="2014-11" db="EMBL/GenBank/DDBJ databases">
        <authorList>
            <person name="Otto D Thomas"/>
            <person name="Naeem Raeece"/>
        </authorList>
    </citation>
    <scope>NUCLEOTIDE SEQUENCE</scope>
</reference>
<dbReference type="VEuPathDB" id="CryptoDB:Cvel_16687"/>
<organism evidence="5">
    <name type="scientific">Chromera velia CCMP2878</name>
    <dbReference type="NCBI Taxonomy" id="1169474"/>
    <lineage>
        <taxon>Eukaryota</taxon>
        <taxon>Sar</taxon>
        <taxon>Alveolata</taxon>
        <taxon>Colpodellida</taxon>
        <taxon>Chromeraceae</taxon>
        <taxon>Chromera</taxon>
    </lineage>
</organism>
<dbReference type="Pfam" id="PF00069">
    <property type="entry name" value="Pkinase"/>
    <property type="match status" value="2"/>
</dbReference>
<gene>
    <name evidence="5" type="ORF">Cvel_16687</name>
</gene>
<dbReference type="Gene3D" id="1.10.510.10">
    <property type="entry name" value="Transferase(Phosphotransferase) domain 1"/>
    <property type="match status" value="2"/>
</dbReference>
<dbReference type="InterPro" id="IPR011009">
    <property type="entry name" value="Kinase-like_dom_sf"/>
</dbReference>
<dbReference type="PROSITE" id="PS50011">
    <property type="entry name" value="PROTEIN_KINASE_DOM"/>
    <property type="match status" value="1"/>
</dbReference>
<dbReference type="GO" id="GO:0005524">
    <property type="term" value="F:ATP binding"/>
    <property type="evidence" value="ECO:0007669"/>
    <property type="project" value="UniProtKB-KW"/>
</dbReference>
<dbReference type="InterPro" id="IPR050117">
    <property type="entry name" value="MAPK"/>
</dbReference>
<accession>A0A0G4FF81</accession>
<protein>
    <recommendedName>
        <fullName evidence="4">Protein kinase domain-containing protein</fullName>
    </recommendedName>
</protein>
<feature type="region of interest" description="Disordered" evidence="3">
    <location>
        <begin position="205"/>
        <end position="258"/>
    </location>
</feature>
<evidence type="ECO:0000259" key="4">
    <source>
        <dbReference type="PROSITE" id="PS50011"/>
    </source>
</evidence>
<proteinExistence type="predicted"/>
<feature type="region of interest" description="Disordered" evidence="3">
    <location>
        <begin position="291"/>
        <end position="324"/>
    </location>
</feature>
<dbReference type="Gene3D" id="3.30.200.20">
    <property type="entry name" value="Phosphorylase Kinase, domain 1"/>
    <property type="match status" value="1"/>
</dbReference>
<sequence length="538" mass="58782">MSNGNVTPASNMVLAGWRGGPGPPPRRRPAVHVRLEGEDFVFEDCFSPRGIVGSTPTGTVVVVEKTDDGAFYLVKKLKVPFTDVPSAHRARRELKLQRRLRHPSIMEVESVMVADERGRRDLPPDIYLYMPLKHMHTTFDHLLLSQEAQNHVRESHHRFFMFHLLSGLAFMHSRRIVHGFIRPGTIWVSSNNDISISEFSSARIFPPPTADSPAADRDGSPPPPCLLAPSWTLSRSPDEQQGKEGRGQEKGKVGEERKEGVVPAYAWKDADSRWGTGRRRGESNGAICFKRAEKGGGDIGGSEGEKMDPPVSWVEGGTDSRLPLTEAKTRGDRSVSASRILTEAEELRGPSARESAGVLRYKAPECLWGCEESCVGFGADVWAAGCLLAEMLGCGVPLFSASFPLALLVGMTELFGLPSGDGARLEALGAGRETRAVLESVERAALREFEGERPPVTETLRRKYPDASTACLDLLSRLLPVDPDARLSAREALLHPWFTSAYNFPLVLESEIPQDKGGDGEGLQRREGGGFGGREEGA</sequence>
<feature type="compositionally biased region" description="Basic and acidic residues" evidence="3">
    <location>
        <begin position="236"/>
        <end position="258"/>
    </location>
</feature>
<feature type="region of interest" description="Disordered" evidence="3">
    <location>
        <begin position="513"/>
        <end position="538"/>
    </location>
</feature>
<name>A0A0G4FF81_9ALVE</name>
<dbReference type="EMBL" id="CDMZ01000325">
    <property type="protein sequence ID" value="CEM11855.1"/>
    <property type="molecule type" value="Genomic_DNA"/>
</dbReference>
<evidence type="ECO:0000256" key="2">
    <source>
        <dbReference type="ARBA" id="ARBA00022840"/>
    </source>
</evidence>
<feature type="compositionally biased region" description="Polar residues" evidence="3">
    <location>
        <begin position="1"/>
        <end position="10"/>
    </location>
</feature>
<dbReference type="AlphaFoldDB" id="A0A0G4FF81"/>
<dbReference type="PANTHER" id="PTHR24055">
    <property type="entry name" value="MITOGEN-ACTIVATED PROTEIN KINASE"/>
    <property type="match status" value="1"/>
</dbReference>
<dbReference type="SMART" id="SM00220">
    <property type="entry name" value="S_TKc"/>
    <property type="match status" value="1"/>
</dbReference>
<feature type="domain" description="Protein kinase" evidence="4">
    <location>
        <begin position="46"/>
        <end position="498"/>
    </location>
</feature>
<keyword evidence="1" id="KW-0547">Nucleotide-binding</keyword>
<dbReference type="SUPFAM" id="SSF56112">
    <property type="entry name" value="Protein kinase-like (PK-like)"/>
    <property type="match status" value="1"/>
</dbReference>